<keyword evidence="6" id="KW-0961">Cell wall biogenesis/degradation</keyword>
<evidence type="ECO:0000256" key="8">
    <source>
        <dbReference type="PIRSR" id="PIRSR618044-2"/>
    </source>
</evidence>
<evidence type="ECO:0000256" key="9">
    <source>
        <dbReference type="RuleBase" id="RU004016"/>
    </source>
</evidence>
<dbReference type="PANTHER" id="PTHR21581:SF6">
    <property type="entry name" value="TRAFFICKING PROTEIN PARTICLE COMPLEX SUBUNIT 12"/>
    <property type="match status" value="1"/>
</dbReference>
<dbReference type="GO" id="GO:0071555">
    <property type="term" value="P:cell wall organization"/>
    <property type="evidence" value="ECO:0007669"/>
    <property type="project" value="UniProtKB-KW"/>
</dbReference>
<keyword evidence="4" id="KW-0133">Cell shape</keyword>
<comment type="similarity">
    <text evidence="1 9">Belongs to the peptidase S11 family.</text>
</comment>
<feature type="active site" description="Acyl-ester intermediate" evidence="7">
    <location>
        <position position="82"/>
    </location>
</feature>
<evidence type="ECO:0000313" key="11">
    <source>
        <dbReference type="EMBL" id="QNM13438.1"/>
    </source>
</evidence>
<keyword evidence="11" id="KW-0121">Carboxypeptidase</keyword>
<dbReference type="GO" id="GO:0006508">
    <property type="term" value="P:proteolysis"/>
    <property type="evidence" value="ECO:0007669"/>
    <property type="project" value="InterPro"/>
</dbReference>
<dbReference type="GO" id="GO:0009252">
    <property type="term" value="P:peptidoglycan biosynthetic process"/>
    <property type="evidence" value="ECO:0007669"/>
    <property type="project" value="UniProtKB-KW"/>
</dbReference>
<name>A0A7G9GRK6_9FIRM</name>
<dbReference type="InterPro" id="IPR018044">
    <property type="entry name" value="Peptidase_S11"/>
</dbReference>
<dbReference type="AlphaFoldDB" id="A0A7G9GRK6"/>
<feature type="active site" evidence="7">
    <location>
        <position position="142"/>
    </location>
</feature>
<keyword evidence="2" id="KW-0732">Signal</keyword>
<keyword evidence="12" id="KW-1185">Reference proteome</keyword>
<sequence length="309" mass="34529">MKYIKILTFCFLLACLGFYVVSAKDIDRIGQKLFQKEPEENKQLENDELNIDVNSRFAILVEQDSGRVLYTKQAKKRIHPASLTKIMTVYLALQSITDENKMVQVPADIFPKLEVENASIAGFQPNENVRIKDLLYGALLPSGADACITLAQTIDGSEDAFVKRMNDIAKQLGMHDTHFTNCTGLDDDQHYSSVYDLQLLLREALKNDAFAEIFHTKSYVVEGDHVNPTGFTMYGTMWQTMEVHNLYSDFLLGGKTGYTPDAGLCLASQGSVNGTQYLLITAGADGDAETEPYHILDAIKVYEKVKKES</sequence>
<evidence type="ECO:0000256" key="4">
    <source>
        <dbReference type="ARBA" id="ARBA00022960"/>
    </source>
</evidence>
<organism evidence="11 12">
    <name type="scientific">[Eubacterium] hominis</name>
    <dbReference type="NCBI Taxonomy" id="2764325"/>
    <lineage>
        <taxon>Bacteria</taxon>
        <taxon>Bacillati</taxon>
        <taxon>Bacillota</taxon>
        <taxon>Erysipelotrichia</taxon>
        <taxon>Erysipelotrichales</taxon>
        <taxon>Erysipelotrichaceae</taxon>
        <taxon>Amedibacillus</taxon>
    </lineage>
</organism>
<dbReference type="InterPro" id="IPR012338">
    <property type="entry name" value="Beta-lactam/transpept-like"/>
</dbReference>
<feature type="active site" description="Proton acceptor" evidence="7">
    <location>
        <position position="85"/>
    </location>
</feature>
<evidence type="ECO:0000256" key="1">
    <source>
        <dbReference type="ARBA" id="ARBA00007164"/>
    </source>
</evidence>
<keyword evidence="3" id="KW-0378">Hydrolase</keyword>
<dbReference type="PANTHER" id="PTHR21581">
    <property type="entry name" value="D-ALANYL-D-ALANINE CARBOXYPEPTIDASE"/>
    <property type="match status" value="1"/>
</dbReference>
<dbReference type="SUPFAM" id="SSF56601">
    <property type="entry name" value="beta-lactamase/transpeptidase-like"/>
    <property type="match status" value="1"/>
</dbReference>
<keyword evidence="11" id="KW-0645">Protease</keyword>
<dbReference type="EMBL" id="CP060636">
    <property type="protein sequence ID" value="QNM13438.1"/>
    <property type="molecule type" value="Genomic_DNA"/>
</dbReference>
<dbReference type="RefSeq" id="WP_117536593.1">
    <property type="nucleotide sequence ID" value="NZ_CP060636.1"/>
</dbReference>
<keyword evidence="5" id="KW-0573">Peptidoglycan synthesis</keyword>
<dbReference type="Pfam" id="PF00768">
    <property type="entry name" value="Peptidase_S11"/>
    <property type="match status" value="1"/>
</dbReference>
<proteinExistence type="inferred from homology"/>
<evidence type="ECO:0000256" key="2">
    <source>
        <dbReference type="ARBA" id="ARBA00022729"/>
    </source>
</evidence>
<dbReference type="Proteomes" id="UP000515856">
    <property type="component" value="Chromosome"/>
</dbReference>
<evidence type="ECO:0000259" key="10">
    <source>
        <dbReference type="Pfam" id="PF00768"/>
    </source>
</evidence>
<protein>
    <submittedName>
        <fullName evidence="11">D-alanyl-D-alanine carboxypeptidase</fullName>
    </submittedName>
</protein>
<dbReference type="KEGG" id="ehn:H9Q80_05680"/>
<evidence type="ECO:0000256" key="7">
    <source>
        <dbReference type="PIRSR" id="PIRSR618044-1"/>
    </source>
</evidence>
<feature type="binding site" evidence="8">
    <location>
        <position position="255"/>
    </location>
    <ligand>
        <name>substrate</name>
    </ligand>
</feature>
<gene>
    <name evidence="11" type="ORF">H9Q80_05680</name>
</gene>
<evidence type="ECO:0000313" key="12">
    <source>
        <dbReference type="Proteomes" id="UP000515856"/>
    </source>
</evidence>
<evidence type="ECO:0000256" key="6">
    <source>
        <dbReference type="ARBA" id="ARBA00023316"/>
    </source>
</evidence>
<evidence type="ECO:0000256" key="3">
    <source>
        <dbReference type="ARBA" id="ARBA00022801"/>
    </source>
</evidence>
<accession>A0A7G9GRK6</accession>
<dbReference type="Gene3D" id="3.40.710.10">
    <property type="entry name" value="DD-peptidase/beta-lactamase superfamily"/>
    <property type="match status" value="1"/>
</dbReference>
<evidence type="ECO:0000256" key="5">
    <source>
        <dbReference type="ARBA" id="ARBA00022984"/>
    </source>
</evidence>
<feature type="domain" description="Peptidase S11 D-alanyl-D-alanine carboxypeptidase A N-terminal" evidence="10">
    <location>
        <begin position="52"/>
        <end position="284"/>
    </location>
</feature>
<dbReference type="InterPro" id="IPR001967">
    <property type="entry name" value="Peptidase_S11_N"/>
</dbReference>
<dbReference type="GO" id="GO:0008360">
    <property type="term" value="P:regulation of cell shape"/>
    <property type="evidence" value="ECO:0007669"/>
    <property type="project" value="UniProtKB-KW"/>
</dbReference>
<dbReference type="GO" id="GO:0009002">
    <property type="term" value="F:serine-type D-Ala-D-Ala carboxypeptidase activity"/>
    <property type="evidence" value="ECO:0007669"/>
    <property type="project" value="InterPro"/>
</dbReference>
<dbReference type="PRINTS" id="PR00725">
    <property type="entry name" value="DADACBPTASE1"/>
</dbReference>
<reference evidence="11 12" key="1">
    <citation type="submission" date="2020-08" db="EMBL/GenBank/DDBJ databases">
        <authorList>
            <person name="Liu C."/>
            <person name="Sun Q."/>
        </authorList>
    </citation>
    <scope>NUCLEOTIDE SEQUENCE [LARGE SCALE GENOMIC DNA]</scope>
    <source>
        <strain evidence="11 12">NSJ-61</strain>
    </source>
</reference>